<keyword evidence="3" id="KW-0560">Oxidoreductase</keyword>
<organism evidence="8 9">
    <name type="scientific">Tangfeifania diversioriginum</name>
    <dbReference type="NCBI Taxonomy" id="1168035"/>
    <lineage>
        <taxon>Bacteria</taxon>
        <taxon>Pseudomonadati</taxon>
        <taxon>Bacteroidota</taxon>
        <taxon>Bacteroidia</taxon>
        <taxon>Marinilabiliales</taxon>
        <taxon>Prolixibacteraceae</taxon>
        <taxon>Tangfeifania</taxon>
    </lineage>
</organism>
<accession>A0A1M6N178</accession>
<dbReference type="SMART" id="SM01150">
    <property type="entry name" value="DUF1338"/>
    <property type="match status" value="1"/>
</dbReference>
<comment type="similarity">
    <text evidence="5">Belongs to the 2-oxoadipate dioxygenase/decarboxylase family.</text>
</comment>
<dbReference type="EMBL" id="FQZE01000038">
    <property type="protein sequence ID" value="SHJ89393.1"/>
    <property type="molecule type" value="Genomic_DNA"/>
</dbReference>
<evidence type="ECO:0000256" key="2">
    <source>
        <dbReference type="ARBA" id="ARBA00022964"/>
    </source>
</evidence>
<keyword evidence="4" id="KW-0408">Iron</keyword>
<dbReference type="EC" id="1.13.11.93" evidence="6"/>
<evidence type="ECO:0000313" key="8">
    <source>
        <dbReference type="EMBL" id="SHJ89393.1"/>
    </source>
</evidence>
<comment type="cofactor">
    <cofactor evidence="1">
        <name>Fe(2+)</name>
        <dbReference type="ChEBI" id="CHEBI:29033"/>
    </cofactor>
</comment>
<evidence type="ECO:0000256" key="1">
    <source>
        <dbReference type="ARBA" id="ARBA00001954"/>
    </source>
</evidence>
<dbReference type="STRING" id="1168035.SAMN05444280_13814"/>
<evidence type="ECO:0000256" key="7">
    <source>
        <dbReference type="ARBA" id="ARBA00035045"/>
    </source>
</evidence>
<keyword evidence="9" id="KW-1185">Reference proteome</keyword>
<dbReference type="Gene3D" id="3.10.180.50">
    <property type="match status" value="1"/>
</dbReference>
<dbReference type="RefSeq" id="WP_073173077.1">
    <property type="nucleotide sequence ID" value="NZ_FQZE01000038.1"/>
</dbReference>
<dbReference type="GO" id="GO:0051213">
    <property type="term" value="F:dioxygenase activity"/>
    <property type="evidence" value="ECO:0007669"/>
    <property type="project" value="UniProtKB-KW"/>
</dbReference>
<dbReference type="AlphaFoldDB" id="A0A1M6N178"/>
<evidence type="ECO:0000256" key="3">
    <source>
        <dbReference type="ARBA" id="ARBA00023002"/>
    </source>
</evidence>
<sequence>MKRDAANIARNLTGKLWSNYLERVPCAKKYDEIVAQKGGHTVIDHLGFRTLNTHTGEQPEGIRAIKHIIKCLGYKPAEKYTFIKKKLTAVRFEHSDEMLPYIWVSQLEVDELPDWAQHLINEAVKDSGYALSNKGIELLNLLGRDGIITSEAADLLENELLKYFIRPWNIPEKEAVLKLNDISQYAAWVMLHGNAVSHFAASVNGQGVNEWPDFETTCNALKEKKIFSEVTIQGTPGSLLQQCATPAVKEELEVKDNGGRVFINWTYAYFELVQRGFTEENGKKLLFREFITEQERHLFYMTQTLDN</sequence>
<dbReference type="PANTHER" id="PTHR31136:SF5">
    <property type="entry name" value="2-OXOADIPATE DIOXYGENASE_DECARBOXYLASE, CHLOROPLASTIC"/>
    <property type="match status" value="1"/>
</dbReference>
<dbReference type="Proteomes" id="UP000184050">
    <property type="component" value="Unassembled WGS sequence"/>
</dbReference>
<evidence type="ECO:0000256" key="6">
    <source>
        <dbReference type="ARBA" id="ARBA00035023"/>
    </source>
</evidence>
<reference evidence="8 9" key="1">
    <citation type="submission" date="2016-11" db="EMBL/GenBank/DDBJ databases">
        <authorList>
            <person name="Jaros S."/>
            <person name="Januszkiewicz K."/>
            <person name="Wedrychowicz H."/>
        </authorList>
    </citation>
    <scope>NUCLEOTIDE SEQUENCE [LARGE SCALE GENOMIC DNA]</scope>
    <source>
        <strain evidence="8 9">DSM 27063</strain>
    </source>
</reference>
<protein>
    <recommendedName>
        <fullName evidence="6">2-oxoadipate dioxygenase/decarboxylase</fullName>
        <ecNumber evidence="6">1.13.11.93</ecNumber>
    </recommendedName>
    <alternativeName>
        <fullName evidence="7">2-hydroxyglutarate synthase</fullName>
    </alternativeName>
</protein>
<dbReference type="InterPro" id="IPR009770">
    <property type="entry name" value="HGLS"/>
</dbReference>
<name>A0A1M6N178_9BACT</name>
<gene>
    <name evidence="8" type="ORF">SAMN05444280_13814</name>
</gene>
<dbReference type="PANTHER" id="PTHR31136">
    <property type="entry name" value="DUF1338 DOMAIN-CONTAINING PROTEIN"/>
    <property type="match status" value="1"/>
</dbReference>
<evidence type="ECO:0000313" key="9">
    <source>
        <dbReference type="Proteomes" id="UP000184050"/>
    </source>
</evidence>
<keyword evidence="2" id="KW-0223">Dioxygenase</keyword>
<evidence type="ECO:0000256" key="5">
    <source>
        <dbReference type="ARBA" id="ARBA00035013"/>
    </source>
</evidence>
<proteinExistence type="inferred from homology"/>
<dbReference type="Pfam" id="PF07063">
    <property type="entry name" value="HGLS"/>
    <property type="match status" value="1"/>
</dbReference>
<evidence type="ECO:0000256" key="4">
    <source>
        <dbReference type="ARBA" id="ARBA00023004"/>
    </source>
</evidence>